<proteinExistence type="predicted"/>
<dbReference type="AlphaFoldDB" id="A0A2Z7B4J7"/>
<keyword evidence="3" id="KW-1185">Reference proteome</keyword>
<gene>
    <name evidence="2" type="ORF">F511_21121</name>
</gene>
<name>A0A2Z7B4J7_9LAMI</name>
<accession>A0A2Z7B4J7</accession>
<feature type="region of interest" description="Disordered" evidence="1">
    <location>
        <begin position="1"/>
        <end position="50"/>
    </location>
</feature>
<feature type="region of interest" description="Disordered" evidence="1">
    <location>
        <begin position="146"/>
        <end position="174"/>
    </location>
</feature>
<evidence type="ECO:0000313" key="2">
    <source>
        <dbReference type="EMBL" id="KZV26629.1"/>
    </source>
</evidence>
<feature type="compositionally biased region" description="Basic residues" evidence="1">
    <location>
        <begin position="31"/>
        <end position="49"/>
    </location>
</feature>
<feature type="compositionally biased region" description="Gly residues" evidence="1">
    <location>
        <begin position="163"/>
        <end position="174"/>
    </location>
</feature>
<feature type="compositionally biased region" description="Polar residues" evidence="1">
    <location>
        <begin position="1"/>
        <end position="29"/>
    </location>
</feature>
<protein>
    <submittedName>
        <fullName evidence="2">Uncharacterized protein</fullName>
    </submittedName>
</protein>
<evidence type="ECO:0000313" key="3">
    <source>
        <dbReference type="Proteomes" id="UP000250235"/>
    </source>
</evidence>
<reference evidence="2 3" key="1">
    <citation type="journal article" date="2015" name="Proc. Natl. Acad. Sci. U.S.A.">
        <title>The resurrection genome of Boea hygrometrica: A blueprint for survival of dehydration.</title>
        <authorList>
            <person name="Xiao L."/>
            <person name="Yang G."/>
            <person name="Zhang L."/>
            <person name="Yang X."/>
            <person name="Zhao S."/>
            <person name="Ji Z."/>
            <person name="Zhou Q."/>
            <person name="Hu M."/>
            <person name="Wang Y."/>
            <person name="Chen M."/>
            <person name="Xu Y."/>
            <person name="Jin H."/>
            <person name="Xiao X."/>
            <person name="Hu G."/>
            <person name="Bao F."/>
            <person name="Hu Y."/>
            <person name="Wan P."/>
            <person name="Li L."/>
            <person name="Deng X."/>
            <person name="Kuang T."/>
            <person name="Xiang C."/>
            <person name="Zhu J.K."/>
            <person name="Oliver M.J."/>
            <person name="He Y."/>
        </authorList>
    </citation>
    <scope>NUCLEOTIDE SEQUENCE [LARGE SCALE GENOMIC DNA]</scope>
    <source>
        <strain evidence="3">cv. XS01</strain>
    </source>
</reference>
<organism evidence="2 3">
    <name type="scientific">Dorcoceras hygrometricum</name>
    <dbReference type="NCBI Taxonomy" id="472368"/>
    <lineage>
        <taxon>Eukaryota</taxon>
        <taxon>Viridiplantae</taxon>
        <taxon>Streptophyta</taxon>
        <taxon>Embryophyta</taxon>
        <taxon>Tracheophyta</taxon>
        <taxon>Spermatophyta</taxon>
        <taxon>Magnoliopsida</taxon>
        <taxon>eudicotyledons</taxon>
        <taxon>Gunneridae</taxon>
        <taxon>Pentapetalae</taxon>
        <taxon>asterids</taxon>
        <taxon>lamiids</taxon>
        <taxon>Lamiales</taxon>
        <taxon>Gesneriaceae</taxon>
        <taxon>Didymocarpoideae</taxon>
        <taxon>Trichosporeae</taxon>
        <taxon>Loxocarpinae</taxon>
        <taxon>Dorcoceras</taxon>
    </lineage>
</organism>
<evidence type="ECO:0000256" key="1">
    <source>
        <dbReference type="SAM" id="MobiDB-lite"/>
    </source>
</evidence>
<dbReference type="Proteomes" id="UP000250235">
    <property type="component" value="Unassembled WGS sequence"/>
</dbReference>
<sequence length="174" mass="18675">MQQLSATSGAHQQRQASNCRNGSRTSATPSHGKHRACLGRATHRRKGGRRLSAVPCATMCAPLRDAAPSLTRHARPARMVPARACARGAREGAAACGGGRWRFFEIFDALNSEIQQIVVDYRQSGPRPDPRLLRQAALEALTRSARTNTPRKTRPEQFPTKLVGGGGGAWAAAA</sequence>
<dbReference type="EMBL" id="KV011190">
    <property type="protein sequence ID" value="KZV26629.1"/>
    <property type="molecule type" value="Genomic_DNA"/>
</dbReference>